<dbReference type="Pfam" id="PF08340">
    <property type="entry name" value="YicC-like_C"/>
    <property type="match status" value="1"/>
</dbReference>
<reference evidence="9 10" key="1">
    <citation type="journal article" date="2018" name="Nat. Biotechnol.">
        <title>A standardized bacterial taxonomy based on genome phylogeny substantially revises the tree of life.</title>
        <authorList>
            <person name="Parks D.H."/>
            <person name="Chuvochina M."/>
            <person name="Waite D.W."/>
            <person name="Rinke C."/>
            <person name="Skarshewski A."/>
            <person name="Chaumeil P.A."/>
            <person name="Hugenholtz P."/>
        </authorList>
    </citation>
    <scope>NUCLEOTIDE SEQUENCE [LARGE SCALE GENOMIC DNA]</scope>
    <source>
        <strain evidence="9">UBA9158</strain>
    </source>
</reference>
<dbReference type="GO" id="GO:0016787">
    <property type="term" value="F:hydrolase activity"/>
    <property type="evidence" value="ECO:0007669"/>
    <property type="project" value="UniProtKB-KW"/>
</dbReference>
<evidence type="ECO:0000259" key="7">
    <source>
        <dbReference type="Pfam" id="PF03755"/>
    </source>
</evidence>
<protein>
    <submittedName>
        <fullName evidence="9">YicC family protein</fullName>
    </submittedName>
</protein>
<keyword evidence="6" id="KW-0175">Coiled coil</keyword>
<dbReference type="AlphaFoldDB" id="A0A3C1KJC0"/>
<evidence type="ECO:0000256" key="4">
    <source>
        <dbReference type="ARBA" id="ARBA00022801"/>
    </source>
</evidence>
<dbReference type="InterPro" id="IPR013551">
    <property type="entry name" value="YicC-like_C"/>
</dbReference>
<evidence type="ECO:0000313" key="9">
    <source>
        <dbReference type="EMBL" id="HAN26691.1"/>
    </source>
</evidence>
<feature type="domain" description="Endoribonuclease YicC-like N-terminal" evidence="7">
    <location>
        <begin position="1"/>
        <end position="150"/>
    </location>
</feature>
<evidence type="ECO:0000256" key="6">
    <source>
        <dbReference type="SAM" id="Coils"/>
    </source>
</evidence>
<proteinExistence type="inferred from homology"/>
<dbReference type="GO" id="GO:0004521">
    <property type="term" value="F:RNA endonuclease activity"/>
    <property type="evidence" value="ECO:0007669"/>
    <property type="project" value="InterPro"/>
</dbReference>
<evidence type="ECO:0000256" key="1">
    <source>
        <dbReference type="ARBA" id="ARBA00001968"/>
    </source>
</evidence>
<keyword evidence="3" id="KW-0255">Endonuclease</keyword>
<dbReference type="InterPro" id="IPR005229">
    <property type="entry name" value="YicC/YloC-like"/>
</dbReference>
<evidence type="ECO:0000313" key="10">
    <source>
        <dbReference type="Proteomes" id="UP000259273"/>
    </source>
</evidence>
<evidence type="ECO:0000256" key="3">
    <source>
        <dbReference type="ARBA" id="ARBA00022759"/>
    </source>
</evidence>
<dbReference type="PANTHER" id="PTHR30636:SF3">
    <property type="entry name" value="UPF0701 PROTEIN YICC"/>
    <property type="match status" value="1"/>
</dbReference>
<keyword evidence="2" id="KW-0540">Nuclease</keyword>
<accession>A0A3C1KJC0</accession>
<sequence length="284" mass="31547">MTAFARESTNGSSGELTLELRTVNHRYLDCSFKLPDLLRSAETSLRTRAAARMSRGKLDCFVRFQANPTEASALQVNRETLQKVIATALDIGATLPASQPINPLELLQFPGVCSAALADETTLLQSTNALFDTALDSLMENRAREGAQLAGLIRDRLDQVEAATAAARAQIPALREQQQARLRARLTELQVEIDGERLEQEIVYLAQKADVEEELDRLQAHVREVRHTLDKGGPCGRRLDFLMQELNREANTLSSKSIASSTTHNAVELKVLIEQMREQIQNIE</sequence>
<feature type="coiled-coil region" evidence="6">
    <location>
        <begin position="157"/>
        <end position="228"/>
    </location>
</feature>
<keyword evidence="4" id="KW-0378">Hydrolase</keyword>
<gene>
    <name evidence="9" type="ORF">DCP75_03020</name>
</gene>
<dbReference type="EMBL" id="DMND01000052">
    <property type="protein sequence ID" value="HAN26691.1"/>
    <property type="molecule type" value="Genomic_DNA"/>
</dbReference>
<dbReference type="Pfam" id="PF03755">
    <property type="entry name" value="YicC-like_N"/>
    <property type="match status" value="1"/>
</dbReference>
<dbReference type="Proteomes" id="UP000259273">
    <property type="component" value="Unassembled WGS sequence"/>
</dbReference>
<organism evidence="9 10">
    <name type="scientific">Haliea salexigens</name>
    <dbReference type="NCBI Taxonomy" id="287487"/>
    <lineage>
        <taxon>Bacteria</taxon>
        <taxon>Pseudomonadati</taxon>
        <taxon>Pseudomonadota</taxon>
        <taxon>Gammaproteobacteria</taxon>
        <taxon>Cellvibrionales</taxon>
        <taxon>Halieaceae</taxon>
        <taxon>Haliea</taxon>
    </lineage>
</organism>
<comment type="similarity">
    <text evidence="5">Belongs to the YicC/YloC family.</text>
</comment>
<name>A0A3C1KJC0_9GAMM</name>
<comment type="cofactor">
    <cofactor evidence="1">
        <name>a divalent metal cation</name>
        <dbReference type="ChEBI" id="CHEBI:60240"/>
    </cofactor>
</comment>
<evidence type="ECO:0000256" key="2">
    <source>
        <dbReference type="ARBA" id="ARBA00022722"/>
    </source>
</evidence>
<comment type="caution">
    <text evidence="9">The sequence shown here is derived from an EMBL/GenBank/DDBJ whole genome shotgun (WGS) entry which is preliminary data.</text>
</comment>
<dbReference type="PANTHER" id="PTHR30636">
    <property type="entry name" value="UPF0701 PROTEIN YICC"/>
    <property type="match status" value="1"/>
</dbReference>
<dbReference type="NCBIfam" id="TIGR00255">
    <property type="entry name" value="YicC/YloC family endoribonuclease"/>
    <property type="match status" value="1"/>
</dbReference>
<evidence type="ECO:0000259" key="8">
    <source>
        <dbReference type="Pfam" id="PF08340"/>
    </source>
</evidence>
<feature type="domain" description="Endoribonuclease YicC-like C-terminal" evidence="8">
    <location>
        <begin position="169"/>
        <end position="284"/>
    </location>
</feature>
<dbReference type="InterPro" id="IPR013527">
    <property type="entry name" value="YicC-like_N"/>
</dbReference>
<evidence type="ECO:0000256" key="5">
    <source>
        <dbReference type="ARBA" id="ARBA00035648"/>
    </source>
</evidence>